<comment type="similarity">
    <text evidence="2">Belongs to the DoxX family.</text>
</comment>
<dbReference type="AlphaFoldDB" id="A0A5C6C1W8"/>
<name>A0A5C6C1W8_9BACT</name>
<evidence type="ECO:0000256" key="6">
    <source>
        <dbReference type="ARBA" id="ARBA00023136"/>
    </source>
</evidence>
<evidence type="ECO:0000313" key="9">
    <source>
        <dbReference type="Proteomes" id="UP000319908"/>
    </source>
</evidence>
<accession>A0A5C6C1W8</accession>
<keyword evidence="9" id="KW-1185">Reference proteome</keyword>
<organism evidence="8 9">
    <name type="scientific">Allorhodopirellula heiligendammensis</name>
    <dbReference type="NCBI Taxonomy" id="2714739"/>
    <lineage>
        <taxon>Bacteria</taxon>
        <taxon>Pseudomonadati</taxon>
        <taxon>Planctomycetota</taxon>
        <taxon>Planctomycetia</taxon>
        <taxon>Pirellulales</taxon>
        <taxon>Pirellulaceae</taxon>
        <taxon>Allorhodopirellula</taxon>
    </lineage>
</organism>
<feature type="transmembrane region" description="Helical" evidence="7">
    <location>
        <begin position="89"/>
        <end position="106"/>
    </location>
</feature>
<feature type="transmembrane region" description="Helical" evidence="7">
    <location>
        <begin position="150"/>
        <end position="170"/>
    </location>
</feature>
<dbReference type="InterPro" id="IPR032808">
    <property type="entry name" value="DoxX"/>
</dbReference>
<dbReference type="Pfam" id="PF07681">
    <property type="entry name" value="DoxX"/>
    <property type="match status" value="1"/>
</dbReference>
<comment type="caution">
    <text evidence="8">The sequence shown here is derived from an EMBL/GenBank/DDBJ whole genome shotgun (WGS) entry which is preliminary data.</text>
</comment>
<keyword evidence="6 7" id="KW-0472">Membrane</keyword>
<proteinExistence type="inferred from homology"/>
<dbReference type="PANTHER" id="PTHR33452:SF1">
    <property type="entry name" value="INNER MEMBRANE PROTEIN YPHA-RELATED"/>
    <property type="match status" value="1"/>
</dbReference>
<dbReference type="InterPro" id="IPR051907">
    <property type="entry name" value="DoxX-like_oxidoreductase"/>
</dbReference>
<dbReference type="EMBL" id="SJPU01000002">
    <property type="protein sequence ID" value="TWU16829.1"/>
    <property type="molecule type" value="Genomic_DNA"/>
</dbReference>
<reference evidence="8 9" key="1">
    <citation type="journal article" date="2020" name="Antonie Van Leeuwenhoek">
        <title>Rhodopirellula heiligendammensis sp. nov., Rhodopirellula pilleata sp. nov., and Rhodopirellula solitaria sp. nov. isolated from natural or artificial marine surfaces in Northern Germany and California, USA, and emended description of the genus Rhodopirellula.</title>
        <authorList>
            <person name="Kallscheuer N."/>
            <person name="Wiegand S."/>
            <person name="Jogler M."/>
            <person name="Boedeker C."/>
            <person name="Peeters S.H."/>
            <person name="Rast P."/>
            <person name="Heuer A."/>
            <person name="Jetten M.S.M."/>
            <person name="Rohde M."/>
            <person name="Jogler C."/>
        </authorList>
    </citation>
    <scope>NUCLEOTIDE SEQUENCE [LARGE SCALE GENOMIC DNA]</scope>
    <source>
        <strain evidence="8 9">Poly21</strain>
    </source>
</reference>
<evidence type="ECO:0000256" key="1">
    <source>
        <dbReference type="ARBA" id="ARBA00004651"/>
    </source>
</evidence>
<comment type="subcellular location">
    <subcellularLocation>
        <location evidence="1">Cell membrane</location>
        <topology evidence="1">Multi-pass membrane protein</topology>
    </subcellularLocation>
</comment>
<feature type="transmembrane region" description="Helical" evidence="7">
    <location>
        <begin position="113"/>
        <end position="130"/>
    </location>
</feature>
<dbReference type="Proteomes" id="UP000319908">
    <property type="component" value="Unassembled WGS sequence"/>
</dbReference>
<feature type="transmembrane region" description="Helical" evidence="7">
    <location>
        <begin position="50"/>
        <end position="69"/>
    </location>
</feature>
<sequence length="186" mass="20262">MTGWKPVLRKRRATICRVGGIAKTAIMADVEVVSLFHITQNALMQGIVSVLGRILIAAIFLLSAVGNKVPNFNKVAEHMAAEGVPSPRVLLAGAIVFLIAGSLSLIAGYKARWGATLLLVFLILASYYFHDFWTLEGAERQAQTIQFMKNLALMGTMLFVIGNGSGAFSLDNRERAEGKKHRKGDF</sequence>
<keyword evidence="5 7" id="KW-1133">Transmembrane helix</keyword>
<evidence type="ECO:0000256" key="2">
    <source>
        <dbReference type="ARBA" id="ARBA00006679"/>
    </source>
</evidence>
<evidence type="ECO:0000256" key="3">
    <source>
        <dbReference type="ARBA" id="ARBA00022475"/>
    </source>
</evidence>
<dbReference type="RefSeq" id="WP_302119577.1">
    <property type="nucleotide sequence ID" value="NZ_SJPU01000002.1"/>
</dbReference>
<gene>
    <name evidence="8" type="primary">yphA</name>
    <name evidence="8" type="ORF">Poly21_40360</name>
</gene>
<keyword evidence="3" id="KW-1003">Cell membrane</keyword>
<protein>
    <submittedName>
        <fullName evidence="8">Inner membrane protein YphA</fullName>
    </submittedName>
</protein>
<dbReference type="PANTHER" id="PTHR33452">
    <property type="entry name" value="OXIDOREDUCTASE CATD-RELATED"/>
    <property type="match status" value="1"/>
</dbReference>
<evidence type="ECO:0000256" key="5">
    <source>
        <dbReference type="ARBA" id="ARBA00022989"/>
    </source>
</evidence>
<evidence type="ECO:0000256" key="7">
    <source>
        <dbReference type="SAM" id="Phobius"/>
    </source>
</evidence>
<dbReference type="GO" id="GO:0005886">
    <property type="term" value="C:plasma membrane"/>
    <property type="evidence" value="ECO:0007669"/>
    <property type="project" value="UniProtKB-SubCell"/>
</dbReference>
<evidence type="ECO:0000313" key="8">
    <source>
        <dbReference type="EMBL" id="TWU16829.1"/>
    </source>
</evidence>
<evidence type="ECO:0000256" key="4">
    <source>
        <dbReference type="ARBA" id="ARBA00022692"/>
    </source>
</evidence>
<keyword evidence="4 7" id="KW-0812">Transmembrane</keyword>